<feature type="compositionally biased region" description="Basic and acidic residues" evidence="5">
    <location>
        <begin position="184"/>
        <end position="214"/>
    </location>
</feature>
<accession>A0A1R2ANN7</accession>
<dbReference type="GO" id="GO:0005634">
    <property type="term" value="C:nucleus"/>
    <property type="evidence" value="ECO:0007669"/>
    <property type="project" value="UniProtKB-SubCell"/>
</dbReference>
<evidence type="ECO:0000256" key="2">
    <source>
        <dbReference type="ARBA" id="ARBA00022763"/>
    </source>
</evidence>
<dbReference type="OrthoDB" id="10589695at2759"/>
<dbReference type="Gene3D" id="2.170.210.10">
    <property type="entry name" value="DNA double-strand break repair and VJ recombination XRCC4, N-terminal"/>
    <property type="match status" value="1"/>
</dbReference>
<feature type="compositionally biased region" description="Basic and acidic residues" evidence="5">
    <location>
        <begin position="227"/>
        <end position="239"/>
    </location>
</feature>
<evidence type="ECO:0000313" key="7">
    <source>
        <dbReference type="EMBL" id="OMJ66158.1"/>
    </source>
</evidence>
<keyword evidence="4" id="KW-0539">Nucleus</keyword>
<evidence type="ECO:0000256" key="3">
    <source>
        <dbReference type="ARBA" id="ARBA00023204"/>
    </source>
</evidence>
<keyword evidence="8" id="KW-1185">Reference proteome</keyword>
<dbReference type="InterPro" id="IPR038051">
    <property type="entry name" value="XRCC4-like_N_sf"/>
</dbReference>
<evidence type="ECO:0000313" key="8">
    <source>
        <dbReference type="Proteomes" id="UP000187209"/>
    </source>
</evidence>
<sequence>MVKGQAIVGETSSYSLLMTDFVNVYYSSAGTTQIIKEIAEYNPMVQGGLAGLIPILNSCISEFNSETRYVVNLDGPSNLEIQRTMNNIYSFKWVFYLTKLSSEVGKKVIQNLMVFPLLNTVLAQDHAIKGAEESMKKPLVLDSRYGGNKDLNIKISDKSRNLLNEGFSSFIKEEEVKMQRQNELKRREEEEKRAKQAAELKRRQDVYNLPEKKPKTSIVENYQESEAEAKRRRELENKLNKKKDKKKLDFL</sequence>
<keyword evidence="3" id="KW-0234">DNA repair</keyword>
<dbReference type="Pfam" id="PF09302">
    <property type="entry name" value="XLF"/>
    <property type="match status" value="1"/>
</dbReference>
<dbReference type="EMBL" id="MPUH01001803">
    <property type="protein sequence ID" value="OMJ66158.1"/>
    <property type="molecule type" value="Genomic_DNA"/>
</dbReference>
<dbReference type="AlphaFoldDB" id="A0A1R2ANN7"/>
<protein>
    <recommendedName>
        <fullName evidence="6">XLF-like N-terminal domain-containing protein</fullName>
    </recommendedName>
</protein>
<reference evidence="7 8" key="1">
    <citation type="submission" date="2016-11" db="EMBL/GenBank/DDBJ databases">
        <title>The macronuclear genome of Stentor coeruleus: a giant cell with tiny introns.</title>
        <authorList>
            <person name="Slabodnick M."/>
            <person name="Ruby J.G."/>
            <person name="Reiff S.B."/>
            <person name="Swart E.C."/>
            <person name="Gosai S."/>
            <person name="Prabakaran S."/>
            <person name="Witkowska E."/>
            <person name="Larue G.E."/>
            <person name="Fisher S."/>
            <person name="Freeman R.M."/>
            <person name="Gunawardena J."/>
            <person name="Chu W."/>
            <person name="Stover N.A."/>
            <person name="Gregory B.D."/>
            <person name="Nowacki M."/>
            <person name="Derisi J."/>
            <person name="Roy S.W."/>
            <person name="Marshall W.F."/>
            <person name="Sood P."/>
        </authorList>
    </citation>
    <scope>NUCLEOTIDE SEQUENCE [LARGE SCALE GENOMIC DNA]</scope>
    <source>
        <strain evidence="7">WM001</strain>
    </source>
</reference>
<name>A0A1R2ANN7_9CILI</name>
<dbReference type="GO" id="GO:0006303">
    <property type="term" value="P:double-strand break repair via nonhomologous end joining"/>
    <property type="evidence" value="ECO:0007669"/>
    <property type="project" value="UniProtKB-ARBA"/>
</dbReference>
<evidence type="ECO:0000256" key="1">
    <source>
        <dbReference type="ARBA" id="ARBA00004123"/>
    </source>
</evidence>
<proteinExistence type="predicted"/>
<comment type="subcellular location">
    <subcellularLocation>
        <location evidence="1">Nucleus</location>
    </subcellularLocation>
</comment>
<organism evidence="7 8">
    <name type="scientific">Stentor coeruleus</name>
    <dbReference type="NCBI Taxonomy" id="5963"/>
    <lineage>
        <taxon>Eukaryota</taxon>
        <taxon>Sar</taxon>
        <taxon>Alveolata</taxon>
        <taxon>Ciliophora</taxon>
        <taxon>Postciliodesmatophora</taxon>
        <taxon>Heterotrichea</taxon>
        <taxon>Heterotrichida</taxon>
        <taxon>Stentoridae</taxon>
        <taxon>Stentor</taxon>
    </lineage>
</organism>
<dbReference type="Proteomes" id="UP000187209">
    <property type="component" value="Unassembled WGS sequence"/>
</dbReference>
<evidence type="ECO:0000256" key="4">
    <source>
        <dbReference type="ARBA" id="ARBA00023242"/>
    </source>
</evidence>
<evidence type="ECO:0000256" key="5">
    <source>
        <dbReference type="SAM" id="MobiDB-lite"/>
    </source>
</evidence>
<dbReference type="InterPro" id="IPR015381">
    <property type="entry name" value="XLF-like_N"/>
</dbReference>
<comment type="caution">
    <text evidence="7">The sequence shown here is derived from an EMBL/GenBank/DDBJ whole genome shotgun (WGS) entry which is preliminary data.</text>
</comment>
<evidence type="ECO:0000259" key="6">
    <source>
        <dbReference type="Pfam" id="PF09302"/>
    </source>
</evidence>
<feature type="region of interest" description="Disordered" evidence="5">
    <location>
        <begin position="184"/>
        <end position="251"/>
    </location>
</feature>
<feature type="domain" description="XLF-like N-terminal" evidence="6">
    <location>
        <begin position="10"/>
        <end position="99"/>
    </location>
</feature>
<gene>
    <name evidence="7" type="ORF">SteCoe_37106</name>
</gene>
<keyword evidence="2" id="KW-0227">DNA damage</keyword>